<comment type="subcellular location">
    <subcellularLocation>
        <location evidence="1">Cell membrane</location>
        <topology evidence="1">Multi-pass membrane protein</topology>
    </subcellularLocation>
</comment>
<keyword evidence="6" id="KW-0630">Potassium</keyword>
<protein>
    <submittedName>
        <fullName evidence="11">Ktr system potassium uptake protein B</fullName>
    </submittedName>
</protein>
<dbReference type="NCBIfam" id="TIGR00933">
    <property type="entry name" value="2a38"/>
    <property type="match status" value="1"/>
</dbReference>
<feature type="transmembrane region" description="Helical" evidence="10">
    <location>
        <begin position="144"/>
        <end position="166"/>
    </location>
</feature>
<evidence type="ECO:0000256" key="8">
    <source>
        <dbReference type="ARBA" id="ARBA00023065"/>
    </source>
</evidence>
<name>A0A4Y7RR39_9FIRM</name>
<dbReference type="GO" id="GO:0005886">
    <property type="term" value="C:plasma membrane"/>
    <property type="evidence" value="ECO:0007669"/>
    <property type="project" value="UniProtKB-SubCell"/>
</dbReference>
<evidence type="ECO:0000256" key="4">
    <source>
        <dbReference type="ARBA" id="ARBA00022538"/>
    </source>
</evidence>
<keyword evidence="12" id="KW-1185">Reference proteome</keyword>
<evidence type="ECO:0000256" key="6">
    <source>
        <dbReference type="ARBA" id="ARBA00022958"/>
    </source>
</evidence>
<keyword evidence="7 10" id="KW-1133">Transmembrane helix</keyword>
<feature type="transmembrane region" description="Helical" evidence="10">
    <location>
        <begin position="206"/>
        <end position="226"/>
    </location>
</feature>
<evidence type="ECO:0000256" key="9">
    <source>
        <dbReference type="ARBA" id="ARBA00023136"/>
    </source>
</evidence>
<feature type="transmembrane region" description="Helical" evidence="10">
    <location>
        <begin position="363"/>
        <end position="383"/>
    </location>
</feature>
<dbReference type="EMBL" id="QFFZ01000015">
    <property type="protein sequence ID" value="TEB11333.1"/>
    <property type="molecule type" value="Genomic_DNA"/>
</dbReference>
<dbReference type="Proteomes" id="UP000297597">
    <property type="component" value="Unassembled WGS sequence"/>
</dbReference>
<dbReference type="InterPro" id="IPR004772">
    <property type="entry name" value="TrkH"/>
</dbReference>
<evidence type="ECO:0000256" key="1">
    <source>
        <dbReference type="ARBA" id="ARBA00004651"/>
    </source>
</evidence>
<dbReference type="PANTHER" id="PTHR32024">
    <property type="entry name" value="TRK SYSTEM POTASSIUM UPTAKE PROTEIN TRKG-RELATED"/>
    <property type="match status" value="1"/>
</dbReference>
<evidence type="ECO:0000256" key="3">
    <source>
        <dbReference type="ARBA" id="ARBA00022475"/>
    </source>
</evidence>
<evidence type="ECO:0000256" key="7">
    <source>
        <dbReference type="ARBA" id="ARBA00022989"/>
    </source>
</evidence>
<reference evidence="11 12" key="1">
    <citation type="journal article" date="2018" name="Environ. Microbiol.">
        <title>Novel energy conservation strategies and behaviour of Pelotomaculum schinkii driving syntrophic propionate catabolism.</title>
        <authorList>
            <person name="Hidalgo-Ahumada C.A.P."/>
            <person name="Nobu M.K."/>
            <person name="Narihiro T."/>
            <person name="Tamaki H."/>
            <person name="Liu W.T."/>
            <person name="Kamagata Y."/>
            <person name="Stams A.J.M."/>
            <person name="Imachi H."/>
            <person name="Sousa D.Z."/>
        </authorList>
    </citation>
    <scope>NUCLEOTIDE SEQUENCE [LARGE SCALE GENOMIC DNA]</scope>
    <source>
        <strain evidence="11 12">MGP</strain>
    </source>
</reference>
<dbReference type="GO" id="GO:0015379">
    <property type="term" value="F:potassium:chloride symporter activity"/>
    <property type="evidence" value="ECO:0007669"/>
    <property type="project" value="InterPro"/>
</dbReference>
<sequence length="459" mass="50018">MGLFNLSERKLTGNGDQKRFTVRTTPAQTLVIGFAAIILFGAVLLTLPVSVQPDREVSFLTSLFTATSAVCVTGLVVVDTGTHWTTFGHIVILALIQVGGLGFMTMATFLYLVLGRRIGLKQRLMIQESLNQTNLAGIVRLARYVLLFTFAVEISFAVILALRWSVELGWRKGMWFGLFHSVSSFNNAGFDLFGNFKSLTDYNGDAIVTLCITTLIIIGGIGFSVIMDLVRRLKERGHLSLHTKMVLTVTGLLIFCGTVIIFLLEYDNTLQNLNPLGKVLASYFQAVTPRTAGYNTLDIGALHSATQFFIVILMFIGASPGSTGGGIKTTTFGALVISVWSMIKGKAEAEVFERRVGQDLVFKSLAIMFIASLLVVVVTLLLSITEKADFLTLLFETTSAFGTVGLSMGVTPKLTSMGRILIIITMFLGRVGPLTLAFALSRSKLKSHLRYPEEKILVG</sequence>
<keyword evidence="3" id="KW-1003">Cell membrane</keyword>
<evidence type="ECO:0000256" key="5">
    <source>
        <dbReference type="ARBA" id="ARBA00022692"/>
    </source>
</evidence>
<feature type="transmembrane region" description="Helical" evidence="10">
    <location>
        <begin position="420"/>
        <end position="440"/>
    </location>
</feature>
<accession>A0A4Y7RR39</accession>
<keyword evidence="5 10" id="KW-0812">Transmembrane</keyword>
<organism evidence="11 12">
    <name type="scientific">Pelotomaculum propionicicum</name>
    <dbReference type="NCBI Taxonomy" id="258475"/>
    <lineage>
        <taxon>Bacteria</taxon>
        <taxon>Bacillati</taxon>
        <taxon>Bacillota</taxon>
        <taxon>Clostridia</taxon>
        <taxon>Eubacteriales</taxon>
        <taxon>Desulfotomaculaceae</taxon>
        <taxon>Pelotomaculum</taxon>
    </lineage>
</organism>
<feature type="transmembrane region" description="Helical" evidence="10">
    <location>
        <begin position="90"/>
        <end position="114"/>
    </location>
</feature>
<dbReference type="Pfam" id="PF02386">
    <property type="entry name" value="TrkH"/>
    <property type="match status" value="1"/>
</dbReference>
<feature type="transmembrane region" description="Helical" evidence="10">
    <location>
        <begin position="246"/>
        <end position="264"/>
    </location>
</feature>
<feature type="transmembrane region" description="Helical" evidence="10">
    <location>
        <begin position="59"/>
        <end position="78"/>
    </location>
</feature>
<keyword evidence="9 10" id="KW-0472">Membrane</keyword>
<feature type="transmembrane region" description="Helical" evidence="10">
    <location>
        <begin position="299"/>
        <end position="318"/>
    </location>
</feature>
<dbReference type="PANTHER" id="PTHR32024:SF1">
    <property type="entry name" value="KTR SYSTEM POTASSIUM UPTAKE PROTEIN B"/>
    <property type="match status" value="1"/>
</dbReference>
<evidence type="ECO:0000256" key="10">
    <source>
        <dbReference type="SAM" id="Phobius"/>
    </source>
</evidence>
<keyword evidence="2" id="KW-0813">Transport</keyword>
<dbReference type="InterPro" id="IPR003445">
    <property type="entry name" value="Cat_transpt"/>
</dbReference>
<proteinExistence type="predicted"/>
<keyword evidence="8" id="KW-0406">Ion transport</keyword>
<evidence type="ECO:0000313" key="11">
    <source>
        <dbReference type="EMBL" id="TEB11333.1"/>
    </source>
</evidence>
<gene>
    <name evidence="11" type="primary">ktrB</name>
    <name evidence="11" type="ORF">Pmgp_01696</name>
</gene>
<evidence type="ECO:0000256" key="2">
    <source>
        <dbReference type="ARBA" id="ARBA00022448"/>
    </source>
</evidence>
<dbReference type="AlphaFoldDB" id="A0A4Y7RR39"/>
<feature type="transmembrane region" description="Helical" evidence="10">
    <location>
        <begin position="27"/>
        <end position="47"/>
    </location>
</feature>
<comment type="caution">
    <text evidence="11">The sequence shown here is derived from an EMBL/GenBank/DDBJ whole genome shotgun (WGS) entry which is preliminary data.</text>
</comment>
<keyword evidence="4" id="KW-0633">Potassium transport</keyword>
<evidence type="ECO:0000313" key="12">
    <source>
        <dbReference type="Proteomes" id="UP000297597"/>
    </source>
</evidence>